<evidence type="ECO:0000256" key="4">
    <source>
        <dbReference type="ARBA" id="ARBA00023315"/>
    </source>
</evidence>
<evidence type="ECO:0000313" key="6">
    <source>
        <dbReference type="EMBL" id="AZS51114.1"/>
    </source>
</evidence>
<dbReference type="InterPro" id="IPR004614">
    <property type="entry name" value="P_AcTrfase"/>
</dbReference>
<proteinExistence type="inferred from homology"/>
<organism evidence="6 7">
    <name type="scientific">Entomomonas moraniae</name>
    <dbReference type="NCBI Taxonomy" id="2213226"/>
    <lineage>
        <taxon>Bacteria</taxon>
        <taxon>Pseudomonadati</taxon>
        <taxon>Pseudomonadota</taxon>
        <taxon>Gammaproteobacteria</taxon>
        <taxon>Pseudomonadales</taxon>
        <taxon>Pseudomonadaceae</taxon>
        <taxon>Entomomonas</taxon>
    </lineage>
</organism>
<protein>
    <recommendedName>
        <fullName evidence="2">phosphate acetyltransferase</fullName>
        <ecNumber evidence="2">2.3.1.8</ecNumber>
    </recommendedName>
</protein>
<dbReference type="InterPro" id="IPR002505">
    <property type="entry name" value="PTA_PTB"/>
</dbReference>
<dbReference type="PANTHER" id="PTHR43356">
    <property type="entry name" value="PHOSPHATE ACETYLTRANSFERASE"/>
    <property type="match status" value="1"/>
</dbReference>
<dbReference type="Gene3D" id="3.40.50.10750">
    <property type="entry name" value="Isocitrate/Isopropylmalate dehydrogenase-like"/>
    <property type="match status" value="1"/>
</dbReference>
<evidence type="ECO:0000256" key="3">
    <source>
        <dbReference type="ARBA" id="ARBA00022679"/>
    </source>
</evidence>
<sequence length="326" mass="35481">MDLLERCQKQAKANPNWIVFPDALDIRAIQAAIHIQQQQLGYPWLLGNPEELRKLCEQHNLPFNQLNIIDPTISEWLPEFTAYLAKRMPDKPIEELKQSIKDPLWFGAAMLATGKSDYCIAGNLSSTANVLRAGLRVLGLAPNNKTLSSIMIMVSPDSKQVFGFADCGVVPQPTESQLADIAISTAKSFEAITDQTPRVAMLSFSTKGSAKHNAVTAVQQATALVQERMPDLAVDGDLQFDAAFVESVAKQKAPNSAVAGKANVFVFPSLEAGNIGYKIAQRLGGYEAIGPLIQGINGAMHDLSRGCSWQDMVQVAMLAIKMRSNK</sequence>
<dbReference type="RefSeq" id="WP_127163906.1">
    <property type="nucleotide sequence ID" value="NZ_CP029822.1"/>
</dbReference>
<comment type="similarity">
    <text evidence="1">Belongs to the phosphate acetyltransferase and butyryltransferase family.</text>
</comment>
<dbReference type="Pfam" id="PF01515">
    <property type="entry name" value="PTA_PTB"/>
    <property type="match status" value="1"/>
</dbReference>
<dbReference type="Proteomes" id="UP000273143">
    <property type="component" value="Chromosome"/>
</dbReference>
<evidence type="ECO:0000256" key="2">
    <source>
        <dbReference type="ARBA" id="ARBA00012707"/>
    </source>
</evidence>
<reference evidence="7" key="1">
    <citation type="submission" date="2018-06" db="EMBL/GenBank/DDBJ databases">
        <title>Complete genome of Pseudomonas insecticola strain QZS01.</title>
        <authorList>
            <person name="Wang J."/>
            <person name="Su Q."/>
        </authorList>
    </citation>
    <scope>NUCLEOTIDE SEQUENCE [LARGE SCALE GENOMIC DNA]</scope>
    <source>
        <strain evidence="7">QZS01</strain>
    </source>
</reference>
<dbReference type="EMBL" id="CP029822">
    <property type="protein sequence ID" value="AZS51114.1"/>
    <property type="molecule type" value="Genomic_DNA"/>
</dbReference>
<gene>
    <name evidence="6" type="primary">pta</name>
    <name evidence="6" type="ORF">DM558_10175</name>
</gene>
<dbReference type="Gene3D" id="3.40.50.10950">
    <property type="match status" value="1"/>
</dbReference>
<dbReference type="InterPro" id="IPR042112">
    <property type="entry name" value="P_AcTrfase_dom2"/>
</dbReference>
<keyword evidence="7" id="KW-1185">Reference proteome</keyword>
<dbReference type="InterPro" id="IPR042113">
    <property type="entry name" value="P_AcTrfase_dom1"/>
</dbReference>
<dbReference type="EC" id="2.3.1.8" evidence="2"/>
<keyword evidence="3 6" id="KW-0808">Transferase</keyword>
<dbReference type="InterPro" id="IPR012147">
    <property type="entry name" value="P_Ac_Bu_trans"/>
</dbReference>
<dbReference type="SUPFAM" id="SSF53659">
    <property type="entry name" value="Isocitrate/Isopropylmalate dehydrogenase-like"/>
    <property type="match status" value="1"/>
</dbReference>
<feature type="domain" description="Phosphate acetyl/butaryl transferase" evidence="5">
    <location>
        <begin position="3"/>
        <end position="319"/>
    </location>
</feature>
<dbReference type="InterPro" id="IPR050500">
    <property type="entry name" value="Phos_Acetyltrans/Butyryltrans"/>
</dbReference>
<dbReference type="KEGG" id="emo:DM558_10175"/>
<name>A0A3S9XF99_9GAMM</name>
<dbReference type="GO" id="GO:0008959">
    <property type="term" value="F:phosphate acetyltransferase activity"/>
    <property type="evidence" value="ECO:0007669"/>
    <property type="project" value="UniProtKB-EC"/>
</dbReference>
<accession>A0A3S9XF99</accession>
<evidence type="ECO:0000256" key="1">
    <source>
        <dbReference type="ARBA" id="ARBA00005656"/>
    </source>
</evidence>
<evidence type="ECO:0000259" key="5">
    <source>
        <dbReference type="Pfam" id="PF01515"/>
    </source>
</evidence>
<dbReference type="NCBIfam" id="TIGR00651">
    <property type="entry name" value="pta"/>
    <property type="match status" value="1"/>
</dbReference>
<keyword evidence="4 6" id="KW-0012">Acyltransferase</keyword>
<dbReference type="PIRSF" id="PIRSF000428">
    <property type="entry name" value="P_Ac_trans"/>
    <property type="match status" value="1"/>
</dbReference>
<evidence type="ECO:0000313" key="7">
    <source>
        <dbReference type="Proteomes" id="UP000273143"/>
    </source>
</evidence>
<dbReference type="PANTHER" id="PTHR43356:SF1">
    <property type="entry name" value="PHOSPHATE ACETYLTRANSFERASE EUTD"/>
    <property type="match status" value="1"/>
</dbReference>
<dbReference type="AlphaFoldDB" id="A0A3S9XF99"/>
<dbReference type="NCBIfam" id="NF007233">
    <property type="entry name" value="PRK09653.1"/>
    <property type="match status" value="1"/>
</dbReference>